<reference evidence="2" key="1">
    <citation type="submission" date="2020-03" db="EMBL/GenBank/DDBJ databases">
        <title>The deep terrestrial virosphere.</title>
        <authorList>
            <person name="Holmfeldt K."/>
            <person name="Nilsson E."/>
            <person name="Simone D."/>
            <person name="Lopez-Fernandez M."/>
            <person name="Wu X."/>
            <person name="de Brujin I."/>
            <person name="Lundin D."/>
            <person name="Andersson A."/>
            <person name="Bertilsson S."/>
            <person name="Dopson M."/>
        </authorList>
    </citation>
    <scope>NUCLEOTIDE SEQUENCE</scope>
    <source>
        <strain evidence="2">TM448A03264</strain>
    </source>
</reference>
<proteinExistence type="predicted"/>
<dbReference type="AlphaFoldDB" id="A0A6H1ZYY6"/>
<sequence length="116" mass="13146">MMIKEDQELRGLRIIIANLEACKAEGWQMDEGASNQLEACLKRRAELEDGGKCSSPAGQGGRKERSEPMPQFENMVVELMVRYPELLSAKWFRELEMEVRAEITRWAGIMDSAGIV</sequence>
<feature type="region of interest" description="Disordered" evidence="1">
    <location>
        <begin position="47"/>
        <end position="69"/>
    </location>
</feature>
<organism evidence="2">
    <name type="scientific">viral metagenome</name>
    <dbReference type="NCBI Taxonomy" id="1070528"/>
    <lineage>
        <taxon>unclassified sequences</taxon>
        <taxon>metagenomes</taxon>
        <taxon>organismal metagenomes</taxon>
    </lineage>
</organism>
<name>A0A6H1ZYY6_9ZZZZ</name>
<accession>A0A6H1ZYY6</accession>
<dbReference type="EMBL" id="MT144398">
    <property type="protein sequence ID" value="QJA53153.1"/>
    <property type="molecule type" value="Genomic_DNA"/>
</dbReference>
<gene>
    <name evidence="2" type="ORF">TM448A03264_0003</name>
</gene>
<evidence type="ECO:0000313" key="2">
    <source>
        <dbReference type="EMBL" id="QJA53153.1"/>
    </source>
</evidence>
<protein>
    <submittedName>
        <fullName evidence="2">Uncharacterized protein</fullName>
    </submittedName>
</protein>
<evidence type="ECO:0000256" key="1">
    <source>
        <dbReference type="SAM" id="MobiDB-lite"/>
    </source>
</evidence>